<dbReference type="AlphaFoldDB" id="A0A5C1QBL3"/>
<evidence type="ECO:0000313" key="3">
    <source>
        <dbReference type="Proteomes" id="UP000323824"/>
    </source>
</evidence>
<dbReference type="OrthoDB" id="9796171at2"/>
<protein>
    <submittedName>
        <fullName evidence="2">GNAT family N-acetyltransferase</fullName>
    </submittedName>
</protein>
<dbReference type="Gene3D" id="3.40.630.30">
    <property type="match status" value="1"/>
</dbReference>
<dbReference type="Pfam" id="PF00583">
    <property type="entry name" value="Acetyltransf_1"/>
    <property type="match status" value="1"/>
</dbReference>
<organism evidence="2 3">
    <name type="scientific">Thiospirochaeta perfilievii</name>
    <dbReference type="NCBI Taxonomy" id="252967"/>
    <lineage>
        <taxon>Bacteria</taxon>
        <taxon>Pseudomonadati</taxon>
        <taxon>Spirochaetota</taxon>
        <taxon>Spirochaetia</taxon>
        <taxon>Spirochaetales</taxon>
        <taxon>Spirochaetaceae</taxon>
        <taxon>Thiospirochaeta</taxon>
    </lineage>
</organism>
<feature type="domain" description="N-acetyltransferase" evidence="1">
    <location>
        <begin position="116"/>
        <end position="254"/>
    </location>
</feature>
<dbReference type="GO" id="GO:0016747">
    <property type="term" value="F:acyltransferase activity, transferring groups other than amino-acyl groups"/>
    <property type="evidence" value="ECO:0007669"/>
    <property type="project" value="InterPro"/>
</dbReference>
<dbReference type="InterPro" id="IPR016181">
    <property type="entry name" value="Acyl_CoA_acyltransferase"/>
</dbReference>
<gene>
    <name evidence="2" type="ORF">EW093_09445</name>
</gene>
<dbReference type="InterPro" id="IPR000182">
    <property type="entry name" value="GNAT_dom"/>
</dbReference>
<dbReference type="SUPFAM" id="SSF55729">
    <property type="entry name" value="Acyl-CoA N-acyltransferases (Nat)"/>
    <property type="match status" value="1"/>
</dbReference>
<accession>A0A5C1QBL3</accession>
<dbReference type="EMBL" id="CP035807">
    <property type="protein sequence ID" value="QEN04921.1"/>
    <property type="molecule type" value="Genomic_DNA"/>
</dbReference>
<keyword evidence="3" id="KW-1185">Reference proteome</keyword>
<proteinExistence type="predicted"/>
<dbReference type="RefSeq" id="WP_149568162.1">
    <property type="nucleotide sequence ID" value="NZ_CP035807.1"/>
</dbReference>
<name>A0A5C1QBL3_9SPIO</name>
<evidence type="ECO:0000313" key="2">
    <source>
        <dbReference type="EMBL" id="QEN04921.1"/>
    </source>
</evidence>
<dbReference type="PROSITE" id="PS51186">
    <property type="entry name" value="GNAT"/>
    <property type="match status" value="1"/>
</dbReference>
<reference evidence="2 3" key="1">
    <citation type="submission" date="2019-02" db="EMBL/GenBank/DDBJ databases">
        <authorList>
            <person name="Fomenkov A."/>
            <person name="Dubinina G."/>
            <person name="Grabovich M."/>
            <person name="Vincze T."/>
            <person name="Roberts R.J."/>
        </authorList>
    </citation>
    <scope>NUCLEOTIDE SEQUENCE [LARGE SCALE GENOMIC DNA]</scope>
    <source>
        <strain evidence="2 3">P</strain>
    </source>
</reference>
<dbReference type="KEGG" id="sper:EW093_09445"/>
<dbReference type="Proteomes" id="UP000323824">
    <property type="component" value="Chromosome"/>
</dbReference>
<sequence length="254" mass="30431">MELLDRIKNIEDEYTKLTSNIEKYRYYTKYIDNITPDIPQQNYIFIKKGVQIDRVKNIVLKERDKFLNEKRRLLRFVFDPESANSGEIPELSDFNFNTHSLFILDLSLCKSEFADSHCFPVTPQDKKRLYKLHKKQNIGIKFSYRYIKRWIKIKFYTREIETVVYSKNGAFLGSCELFFKDNVVKLEDFEVLKEFRTKRVGEAIMKSAVSIAKSRGCKVLYLTTDKYSWVADYYQRRGFYKYSEYNSCTMYGRI</sequence>
<evidence type="ECO:0000259" key="1">
    <source>
        <dbReference type="PROSITE" id="PS51186"/>
    </source>
</evidence>
<dbReference type="CDD" id="cd04301">
    <property type="entry name" value="NAT_SF"/>
    <property type="match status" value="1"/>
</dbReference>
<reference evidence="2 3" key="2">
    <citation type="submission" date="2019-09" db="EMBL/GenBank/DDBJ databases">
        <title>Complete Genome Sequence and Methylome Analysis of free living Spirochaetas.</title>
        <authorList>
            <person name="Leshcheva N."/>
            <person name="Mikheeva N."/>
        </authorList>
    </citation>
    <scope>NUCLEOTIDE SEQUENCE [LARGE SCALE GENOMIC DNA]</scope>
    <source>
        <strain evidence="2 3">P</strain>
    </source>
</reference>
<keyword evidence="2" id="KW-0808">Transferase</keyword>